<sequence>MADALASRRPPQSSLRPSPLAPGSLRLNPRIERARRRPSTGSQTQTCPTVHPSRCQPDLTFRFSNALQPAFTIVGNSNQGNIGRALQVALRTSQITNATVAYVCVELDLLKDRPSRPRLVIAHKTPHPKLMLLE</sequence>
<evidence type="ECO:0000256" key="1">
    <source>
        <dbReference type="SAM" id="MobiDB-lite"/>
    </source>
</evidence>
<dbReference type="EMBL" id="NMUH01006769">
    <property type="protein sequence ID" value="MQM15963.1"/>
    <property type="molecule type" value="Genomic_DNA"/>
</dbReference>
<protein>
    <submittedName>
        <fullName evidence="2">Uncharacterized protein</fullName>
    </submittedName>
</protein>
<feature type="region of interest" description="Disordered" evidence="1">
    <location>
        <begin position="1"/>
        <end position="53"/>
    </location>
</feature>
<keyword evidence="3" id="KW-1185">Reference proteome</keyword>
<comment type="caution">
    <text evidence="2">The sequence shown here is derived from an EMBL/GenBank/DDBJ whole genome shotgun (WGS) entry which is preliminary data.</text>
</comment>
<dbReference type="AlphaFoldDB" id="A0A843X9H1"/>
<feature type="compositionally biased region" description="Polar residues" evidence="1">
    <location>
        <begin position="39"/>
        <end position="48"/>
    </location>
</feature>
<accession>A0A843X9H1</accession>
<dbReference type="Proteomes" id="UP000652761">
    <property type="component" value="Unassembled WGS sequence"/>
</dbReference>
<reference evidence="2" key="1">
    <citation type="submission" date="2017-07" db="EMBL/GenBank/DDBJ databases">
        <title>Taro Niue Genome Assembly and Annotation.</title>
        <authorList>
            <person name="Atibalentja N."/>
            <person name="Keating K."/>
            <person name="Fields C.J."/>
        </authorList>
    </citation>
    <scope>NUCLEOTIDE SEQUENCE</scope>
    <source>
        <strain evidence="2">Niue_2</strain>
        <tissue evidence="2">Leaf</tissue>
    </source>
</reference>
<gene>
    <name evidence="2" type="ORF">Taro_048916</name>
</gene>
<proteinExistence type="predicted"/>
<feature type="compositionally biased region" description="Low complexity" evidence="1">
    <location>
        <begin position="1"/>
        <end position="22"/>
    </location>
</feature>
<organism evidence="2 3">
    <name type="scientific">Colocasia esculenta</name>
    <name type="common">Wild taro</name>
    <name type="synonym">Arum esculentum</name>
    <dbReference type="NCBI Taxonomy" id="4460"/>
    <lineage>
        <taxon>Eukaryota</taxon>
        <taxon>Viridiplantae</taxon>
        <taxon>Streptophyta</taxon>
        <taxon>Embryophyta</taxon>
        <taxon>Tracheophyta</taxon>
        <taxon>Spermatophyta</taxon>
        <taxon>Magnoliopsida</taxon>
        <taxon>Liliopsida</taxon>
        <taxon>Araceae</taxon>
        <taxon>Aroideae</taxon>
        <taxon>Colocasieae</taxon>
        <taxon>Colocasia</taxon>
    </lineage>
</organism>
<evidence type="ECO:0000313" key="2">
    <source>
        <dbReference type="EMBL" id="MQM15963.1"/>
    </source>
</evidence>
<name>A0A843X9H1_COLES</name>
<evidence type="ECO:0000313" key="3">
    <source>
        <dbReference type="Proteomes" id="UP000652761"/>
    </source>
</evidence>